<evidence type="ECO:0000256" key="2">
    <source>
        <dbReference type="ARBA" id="ARBA00012438"/>
    </source>
</evidence>
<organism evidence="5 6">
    <name type="scientific">Candidatus Kaiserbacteria bacterium GW2011_GWB1_50_17</name>
    <dbReference type="NCBI Taxonomy" id="1618673"/>
    <lineage>
        <taxon>Bacteria</taxon>
        <taxon>Candidatus Kaiseribacteriota</taxon>
    </lineage>
</organism>
<gene>
    <name evidence="5" type="ORF">UY57_C0032G0001</name>
</gene>
<evidence type="ECO:0000313" key="5">
    <source>
        <dbReference type="EMBL" id="KKW16826.1"/>
    </source>
</evidence>
<proteinExistence type="predicted"/>
<comment type="catalytic activity">
    <reaction evidence="1">
        <text>ATP + protein L-histidine = ADP + protein N-phospho-L-histidine.</text>
        <dbReference type="EC" id="2.7.13.3"/>
    </reaction>
</comment>
<protein>
    <recommendedName>
        <fullName evidence="2">histidine kinase</fullName>
        <ecNumber evidence="2">2.7.13.3</ecNumber>
    </recommendedName>
</protein>
<feature type="non-terminal residue" evidence="5">
    <location>
        <position position="1"/>
    </location>
</feature>
<keyword evidence="5" id="KW-0808">Transferase</keyword>
<dbReference type="GO" id="GO:0000155">
    <property type="term" value="F:phosphorelay sensor kinase activity"/>
    <property type="evidence" value="ECO:0007669"/>
    <property type="project" value="TreeGrafter"/>
</dbReference>
<comment type="caution">
    <text evidence="5">The sequence shown here is derived from an EMBL/GenBank/DDBJ whole genome shotgun (WGS) entry which is preliminary data.</text>
</comment>
<evidence type="ECO:0000313" key="6">
    <source>
        <dbReference type="Proteomes" id="UP000034120"/>
    </source>
</evidence>
<dbReference type="EMBL" id="LCQM01000032">
    <property type="protein sequence ID" value="KKW16826.1"/>
    <property type="molecule type" value="Genomic_DNA"/>
</dbReference>
<dbReference type="EC" id="2.7.13.3" evidence="2"/>
<dbReference type="InterPro" id="IPR004358">
    <property type="entry name" value="Sig_transdc_His_kin-like_C"/>
</dbReference>
<dbReference type="SUPFAM" id="SSF55874">
    <property type="entry name" value="ATPase domain of HSP90 chaperone/DNA topoisomerase II/histidine kinase"/>
    <property type="match status" value="1"/>
</dbReference>
<keyword evidence="5" id="KW-0418">Kinase</keyword>
<dbReference type="Proteomes" id="UP000034120">
    <property type="component" value="Unassembled WGS sequence"/>
</dbReference>
<name>A0A0G1WDG2_9BACT</name>
<dbReference type="InterPro" id="IPR003594">
    <property type="entry name" value="HATPase_dom"/>
</dbReference>
<evidence type="ECO:0000259" key="4">
    <source>
        <dbReference type="Pfam" id="PF02518"/>
    </source>
</evidence>
<sequence length="47" mass="5056">SIKTNVHSTGYGLYIAKKIIEAHGGRIWAESDGDGKGSVFFVEFPTA</sequence>
<dbReference type="PANTHER" id="PTHR43547">
    <property type="entry name" value="TWO-COMPONENT HISTIDINE KINASE"/>
    <property type="match status" value="1"/>
</dbReference>
<dbReference type="Gene3D" id="3.30.565.10">
    <property type="entry name" value="Histidine kinase-like ATPase, C-terminal domain"/>
    <property type="match status" value="1"/>
</dbReference>
<feature type="domain" description="Histidine kinase/HSP90-like ATPase" evidence="4">
    <location>
        <begin position="3"/>
        <end position="46"/>
    </location>
</feature>
<dbReference type="Pfam" id="PF02518">
    <property type="entry name" value="HATPase_c"/>
    <property type="match status" value="1"/>
</dbReference>
<dbReference type="PRINTS" id="PR00344">
    <property type="entry name" value="BCTRLSENSOR"/>
</dbReference>
<accession>A0A0G1WDG2</accession>
<dbReference type="AlphaFoldDB" id="A0A0G1WDG2"/>
<keyword evidence="3" id="KW-0597">Phosphoprotein</keyword>
<reference evidence="5 6" key="1">
    <citation type="journal article" date="2015" name="Nature">
        <title>rRNA introns, odd ribosomes, and small enigmatic genomes across a large radiation of phyla.</title>
        <authorList>
            <person name="Brown C.T."/>
            <person name="Hug L.A."/>
            <person name="Thomas B.C."/>
            <person name="Sharon I."/>
            <person name="Castelle C.J."/>
            <person name="Singh A."/>
            <person name="Wilkins M.J."/>
            <person name="Williams K.H."/>
            <person name="Banfield J.F."/>
        </authorList>
    </citation>
    <scope>NUCLEOTIDE SEQUENCE [LARGE SCALE GENOMIC DNA]</scope>
</reference>
<dbReference type="PANTHER" id="PTHR43547:SF2">
    <property type="entry name" value="HYBRID SIGNAL TRANSDUCTION HISTIDINE KINASE C"/>
    <property type="match status" value="1"/>
</dbReference>
<dbReference type="InterPro" id="IPR036890">
    <property type="entry name" value="HATPase_C_sf"/>
</dbReference>
<evidence type="ECO:0000256" key="3">
    <source>
        <dbReference type="ARBA" id="ARBA00022553"/>
    </source>
</evidence>
<evidence type="ECO:0000256" key="1">
    <source>
        <dbReference type="ARBA" id="ARBA00000085"/>
    </source>
</evidence>